<dbReference type="RefSeq" id="WP_009344121.1">
    <property type="nucleotide sequence ID" value="NZ_NBYN01000055.1"/>
</dbReference>
<sequence length="103" mass="12071">MSESNFSPSQLLQSLLEPLLEDFEYWFARSQQLLENEKISFMTEQEQSDLLDRVKQAQLEVNTSKMLFNATGKQVGLDMATLAPWHQLLGECWRVGMRYRQIK</sequence>
<comment type="caution">
    <text evidence="1">The sequence shown here is derived from an EMBL/GenBank/DDBJ whole genome shotgun (WGS) entry which is preliminary data.</text>
</comment>
<dbReference type="EMBL" id="NBYN01000055">
    <property type="protein sequence ID" value="OSO89476.1"/>
    <property type="molecule type" value="Genomic_DNA"/>
</dbReference>
<organism evidence="1 2">
    <name type="scientific">Cylindrospermopsis raciborskii CENA303</name>
    <dbReference type="NCBI Taxonomy" id="1170769"/>
    <lineage>
        <taxon>Bacteria</taxon>
        <taxon>Bacillati</taxon>
        <taxon>Cyanobacteriota</taxon>
        <taxon>Cyanophyceae</taxon>
        <taxon>Nostocales</taxon>
        <taxon>Aphanizomenonaceae</taxon>
        <taxon>Cylindrospermopsis</taxon>
    </lineage>
</organism>
<protein>
    <recommendedName>
        <fullName evidence="3">DUF2605 domain-containing protein</fullName>
    </recommendedName>
</protein>
<evidence type="ECO:0008006" key="3">
    <source>
        <dbReference type="Google" id="ProtNLM"/>
    </source>
</evidence>
<reference evidence="2" key="1">
    <citation type="submission" date="2017-04" db="EMBL/GenBank/DDBJ databases">
        <authorList>
            <person name="Abreu V.A."/>
            <person name="Popin R.V."/>
            <person name="Rigonato J."/>
            <person name="Andreote A.P."/>
            <person name="Schaker P.C."/>
            <person name="Hoff-Risseti C."/>
            <person name="Alvarenga D.O."/>
            <person name="Varani A.M."/>
            <person name="Fiore M.F."/>
        </authorList>
    </citation>
    <scope>NUCLEOTIDE SEQUENCE [LARGE SCALE GENOMIC DNA]</scope>
    <source>
        <strain evidence="2">CENA303</strain>
    </source>
</reference>
<proteinExistence type="predicted"/>
<dbReference type="AlphaFoldDB" id="A0A1X4G4W7"/>
<name>A0A1X4G4W7_9CYAN</name>
<evidence type="ECO:0000313" key="1">
    <source>
        <dbReference type="EMBL" id="OSO89476.1"/>
    </source>
</evidence>
<dbReference type="Pfam" id="PF10792">
    <property type="entry name" value="DUF2605"/>
    <property type="match status" value="1"/>
</dbReference>
<dbReference type="InterPro" id="IPR019728">
    <property type="entry name" value="DUF2605"/>
</dbReference>
<gene>
    <name evidence="1" type="ORF">B7O87_12425</name>
</gene>
<dbReference type="Proteomes" id="UP000192997">
    <property type="component" value="Unassembled WGS sequence"/>
</dbReference>
<evidence type="ECO:0000313" key="2">
    <source>
        <dbReference type="Proteomes" id="UP000192997"/>
    </source>
</evidence>
<accession>A0A1X4G4W7</accession>